<evidence type="ECO:0008006" key="5">
    <source>
        <dbReference type="Google" id="ProtNLM"/>
    </source>
</evidence>
<name>A0A916T5B0_9ACTN</name>
<feature type="compositionally biased region" description="Basic and acidic residues" evidence="1">
    <location>
        <begin position="814"/>
        <end position="836"/>
    </location>
</feature>
<dbReference type="RefSeq" id="WP_188586416.1">
    <property type="nucleotide sequence ID" value="NZ_BMGC01000011.1"/>
</dbReference>
<keyword evidence="2" id="KW-0472">Membrane</keyword>
<evidence type="ECO:0000313" key="3">
    <source>
        <dbReference type="EMBL" id="GGB31467.1"/>
    </source>
</evidence>
<keyword evidence="2" id="KW-0812">Transmembrane</keyword>
<feature type="compositionally biased region" description="Gly residues" evidence="1">
    <location>
        <begin position="848"/>
        <end position="859"/>
    </location>
</feature>
<evidence type="ECO:0000256" key="1">
    <source>
        <dbReference type="SAM" id="MobiDB-lite"/>
    </source>
</evidence>
<evidence type="ECO:0000256" key="2">
    <source>
        <dbReference type="SAM" id="Phobius"/>
    </source>
</evidence>
<protein>
    <recommendedName>
        <fullName evidence="5">Glycoprotein</fullName>
    </recommendedName>
</protein>
<feature type="compositionally biased region" description="Basic and acidic residues" evidence="1">
    <location>
        <begin position="864"/>
        <end position="883"/>
    </location>
</feature>
<reference evidence="3" key="2">
    <citation type="submission" date="2020-09" db="EMBL/GenBank/DDBJ databases">
        <authorList>
            <person name="Sun Q."/>
            <person name="Zhou Y."/>
        </authorList>
    </citation>
    <scope>NUCLEOTIDE SEQUENCE</scope>
    <source>
        <strain evidence="3">CGMCC 1.12827</strain>
    </source>
</reference>
<reference evidence="3" key="1">
    <citation type="journal article" date="2014" name="Int. J. Syst. Evol. Microbiol.">
        <title>Complete genome sequence of Corynebacterium casei LMG S-19264T (=DSM 44701T), isolated from a smear-ripened cheese.</title>
        <authorList>
            <consortium name="US DOE Joint Genome Institute (JGI-PGF)"/>
            <person name="Walter F."/>
            <person name="Albersmeier A."/>
            <person name="Kalinowski J."/>
            <person name="Ruckert C."/>
        </authorList>
    </citation>
    <scope>NUCLEOTIDE SEQUENCE</scope>
    <source>
        <strain evidence="3">CGMCC 1.12827</strain>
    </source>
</reference>
<dbReference type="Proteomes" id="UP000621454">
    <property type="component" value="Unassembled WGS sequence"/>
</dbReference>
<keyword evidence="4" id="KW-1185">Reference proteome</keyword>
<comment type="caution">
    <text evidence="3">The sequence shown here is derived from an EMBL/GenBank/DDBJ whole genome shotgun (WGS) entry which is preliminary data.</text>
</comment>
<feature type="region of interest" description="Disordered" evidence="1">
    <location>
        <begin position="814"/>
        <end position="911"/>
    </location>
</feature>
<feature type="region of interest" description="Disordered" evidence="1">
    <location>
        <begin position="195"/>
        <end position="232"/>
    </location>
</feature>
<evidence type="ECO:0000313" key="4">
    <source>
        <dbReference type="Proteomes" id="UP000621454"/>
    </source>
</evidence>
<gene>
    <name evidence="3" type="ORF">GCM10011489_19580</name>
</gene>
<accession>A0A916T5B0</accession>
<proteinExistence type="predicted"/>
<feature type="transmembrane region" description="Helical" evidence="2">
    <location>
        <begin position="787"/>
        <end position="807"/>
    </location>
</feature>
<dbReference type="Pfam" id="PF19516">
    <property type="entry name" value="DUF6049"/>
    <property type="match status" value="1"/>
</dbReference>
<dbReference type="EMBL" id="BMGC01000011">
    <property type="protein sequence ID" value="GGB31467.1"/>
    <property type="molecule type" value="Genomic_DNA"/>
</dbReference>
<organism evidence="3 4">
    <name type="scientific">Gordonia jinhuaensis</name>
    <dbReference type="NCBI Taxonomy" id="1517702"/>
    <lineage>
        <taxon>Bacteria</taxon>
        <taxon>Bacillati</taxon>
        <taxon>Actinomycetota</taxon>
        <taxon>Actinomycetes</taxon>
        <taxon>Mycobacteriales</taxon>
        <taxon>Gordoniaceae</taxon>
        <taxon>Gordonia</taxon>
    </lineage>
</organism>
<dbReference type="InterPro" id="IPR046112">
    <property type="entry name" value="DUF6049"/>
</dbReference>
<sequence length="911" mass="93871">MPTGPTILRRLWPILLVVAVLTVSGPAGVGGLAEALVSPQTISSAQAAPGDDPSQADTTAGVVIDIDAVTPSTVTTTSPGTVTITGHVRNPGKQTLSNLTVRMQRGQAVTSGTGLRSALGSDASEYPVITAFTPIPGTLGPGGTLPFRVSASLSGDNGLQISQLGVYPLLVAVDGTDPDIGALRLDDSRTLLPVLGLPPDPSRANSDNSWAQTSNDDSAPVSAGPDGAVAPSVSAPTPVTVLWPIAATPTLAAGIPADPDARGRLIDDDLAGSLRGGGRLDTLVSAVDKVTSGTGAATAPLARSLCLAIDPDLLRTVQTMADGYQISENPGDPRSKTRRGTNSSVAADWLAHLRDVAGRMCVVALPYAQTSLDALTRVDRTDLSRSALIDPADTVDQVLGVRSVRDVVIPTTGSLSQNQGRMLGDLFGSTPHGAVISQSAVSVGDVSSQGLYEAEGTNVATFDPAVTSAVAQLGDSPTIPAITPSAVRIDPSGESPASRRQTAAASLAYTAIAPSMPAKPDPGPIGRSSLIVPPAVWSPDADDASAVLDEVSTLLDTGLATPRPFGDLAARLAYPTRGTPSAKLIVPAATGLPGTLISQQTVTRVRTLDDQIGSLGASLIQRAGSQLTPEAYLAPLRGDLLRALRPAPQGSAPQARSALTAARTATTTRLAALDASMASMRAAVSIVDPGGQFTLASERSPLLLVVRNELALPIRTRLELSAPSGMQVDDMGVVEIPPKGTRQIQVPARATSSRTVTVHIALVTTSGMAVGDSINLSVHSNAYGKPLFYVTIGAGVLLVLLAGRRLWRRFRGRPDRADADRPEPDEHDRMMAESRYLHSHGRPADGRAGTGRMGTGRVGTGRAPADRTRGDRTGASRSGHDDPGPDAAPNADRSTATQPSAQRTNRERNTR</sequence>
<feature type="compositionally biased region" description="Polar residues" evidence="1">
    <location>
        <begin position="893"/>
        <end position="903"/>
    </location>
</feature>
<feature type="compositionally biased region" description="Polar residues" evidence="1">
    <location>
        <begin position="203"/>
        <end position="217"/>
    </location>
</feature>
<dbReference type="AlphaFoldDB" id="A0A916T5B0"/>
<keyword evidence="2" id="KW-1133">Transmembrane helix</keyword>